<dbReference type="Gene3D" id="3.30.40.10">
    <property type="entry name" value="Zinc/RING finger domain, C3HC4 (zinc finger)"/>
    <property type="match status" value="3"/>
</dbReference>
<feature type="domain" description="TRAF-type" evidence="10">
    <location>
        <begin position="52"/>
        <end position="105"/>
    </location>
</feature>
<feature type="compositionally biased region" description="Low complexity" evidence="9">
    <location>
        <begin position="2401"/>
        <end position="2419"/>
    </location>
</feature>
<comment type="caution">
    <text evidence="11">The sequence shown here is derived from an EMBL/GenBank/DDBJ whole genome shotgun (WGS) entry which is preliminary data.</text>
</comment>
<name>A0AAN9TIF3_9HEMI</name>
<feature type="zinc finger region" description="TRAF-type" evidence="7">
    <location>
        <begin position="107"/>
        <end position="159"/>
    </location>
</feature>
<dbReference type="InterPro" id="IPR001293">
    <property type="entry name" value="Znf_TRAF"/>
</dbReference>
<dbReference type="Pfam" id="PF10344">
    <property type="entry name" value="Hobbit"/>
    <property type="match status" value="1"/>
</dbReference>
<dbReference type="InterPro" id="IPR045167">
    <property type="entry name" value="Hobbit"/>
</dbReference>
<feature type="zinc finger region" description="TRAF-type" evidence="7">
    <location>
        <begin position="160"/>
        <end position="209"/>
    </location>
</feature>
<dbReference type="GO" id="GO:0005737">
    <property type="term" value="C:cytoplasm"/>
    <property type="evidence" value="ECO:0007669"/>
    <property type="project" value="UniProtKB-SubCell"/>
</dbReference>
<sequence length="2568" mass="294252">MDMFTRDRNLHNPLLSINKISDSEKDIMGSTVYCIHHKEGCKWSDQLRKLKAHLQTCKYDSIPCNNKCGAQIPRILMEDHLKYTCPERIAKCEFCGLDFPGSAMEEHNGCCPLEPIYCENKCGQKLQRRYLSRHKANDCCKRLIPCRYCNNQYVADTLQTHHTKCARVPVPCPNRCELMVVPREDMETHLKEHCNLLLSCCVFKEAGCRFKGLRGASMDRHMEESIQQHLMLMCSLVTKQQNQITTLKNALSRISLHQSGTLVWKITDYNAKFEEARGKDGVELISSPFYTSQFGYKLQASVFLNGNGAGEGTHVSVYIKILPGEYDALLVPKFISWFINRRYNLETQIGKISLFYFELHDVVIKKKGFSIRIDKIGFRSSFLSSEVTKLLCLVICDVHINKDVPVNSSGDIEHQVENVVRLTDMSFHDQKIPPVIITFAQFLAVHIRSITAMFLKMESPEWLLLASATDLQLDGSLVRSARTLLVNVTMGSARAKLLRHPPSGMKPQNPLESQFDTCLAELTISLSVEVTLLAQGPFSVEKLTMTSENMNAVINEGFYGFVQHRYRHVTEIPPRKAVSPKVHDIADAYKIIQNLAPVIPKVAVIKVEKSTLTGMKDSINTEINASLQEFQFETSFLQKELFAFCEFNENCLWPRFTADIRLLGLDIRGNKNKILNVRQFQLNTKIEKKCVSITSILNKFSLLYTHKDIHSWLTTNFGYLSSFSSSAENVTNSCKSLKQTNKRWTDYFSLAISMKFCNITTLMQLSNDFLLGFNNITFELDCDTVPTSETEVSCTNKLYSKLPLNLSHRSWSCNFSLDSMWADLNYDHEIVDMHLLKKCHYWGTPFYLGGAFVKIKGYLLPNAPRLDVMFDNIRLEWSPPLSNFLKQFYDCFCDYRLVKQDVSLDNQIESVESNNSKFSVICKIKVSNINVFLIGDRKICIMIPMDEISFKSDASKLFLSCDGVKVASIIPTDYYFVCVRSHDVKNACFVLKLAKLEWESTRKRIELAEEVDFSWNTNLHLKLMSLWADIMETYRYIFNVRDKTIDVKSEAQDNFETPSNLKITIKGRCRFGVKISSKQQILLSCESLTFQNYKNKILLDCPAFKIAVDNNNIFSVEGFRLLRVLNSEALKIARANVEGFVSPTNTLWEFNILSLKAIFPYEHNFCVTFHNEFLSIVKWLKLVHKKPTKGSPPSLPSDILLKVKEIIFEMSDDPFEVSLRDNYELLVDEHQESINRQKLLEEKLNALYKDRLILPAAKVEELYASLRKINAQVYIQRSQQMKLQAPVRTRLFAWLITDLEINLMADPSILGADNVVRIMTEIDSESPWPEEGLEFTTLWCRFIAANCKEWKFQLRDFPQPWLDIGELHLWGKLVGAEQEATKRAKRGVVIQLGEPYGEVMIERSMTSLKYYHDFNCEVEHLSYAFGPCWEPVISQCNLAFNNIVSSSKDPSPPLPFWDKIRLIYHGRLTMCIRQLTFLLHASLDPYNTTEEMEVTWNDVIMDWTSAKFIFKGNLEIYVRTASKYDDCRMLYLPNLKLTMKLKWICLGDPNDHHSIMPCAPDKLPEYSSNQEHDSFRAFRSQHLNLTLALETKPSSPSTGTSDCPVALLYNSTLRWFENLKLILSGVTRPTRRGAIFNNLRPRKLSLSRHYKKVYLSLALHRFQVHYWMSFSMQRGLELVGQKFTFSSEYLLTLIPVEDGLLHRPRAVWSITYMNCELNDAEMWLKSALQVEDKKEVTLNLHQPVEKCYFLSVAKVSYGRETTMLGAISNFNTNRVAHKDDTPTHRLVVLLLKGAWTPTNRDIIFALYDSFRKTQQLKKNLSTASLKAFRCPESSSTPIKVRSRSIENQVAPASPIQPSNPTIVVQETPSPVTKLQSGHAASMLQQLIAEAEHKSVVFSDDLSVQMKEQHLQGLAACQEDDVVHKNWLIALVNSQVLLKGCETKGYVIMSAAKAEILKKIHRPVWKDRTLVSKTSWVGSLECMQYYATVSANDSLDENIMWLSIDNIQEKDADSTIISDLPDVPHLVGSGKSVGGVVSETVGAGNVNENSSLQLQRIVSRCKCEFFYAGYGESSVDPSMLNEVPPPPTEENGTPWERQDKAVDAFTLMHHDLDVCTNSLQYGMILDIVNNLLLYVEPRRKEAYERLQRMRFQLQLQSIHDQRKPIQQLQNSVRCLVAKLRRLEKEIYMVQKTMSEEEISEDLITEIERLETQINDCKEQLNSKSEELDMMLSCYKETQLMASQKLETLRGDKPITAVRTSEICFKHAQWRLTEADGLIGIADLVLSNFLYTKMSKSDDSVEHLLELGYLRMTNLLANEIYKEVVVPTEIQSNMPVARKRAVRIFCREKAPVGGISVKEHFEINVVPFTIGLTKKFYDTMMKFCFPERDTDNIEGDGSRDADNTSNGSGSSNKKSKFSSTNEKPKKWKETNFYVSISMKDDVEKMKERAEKNKLFIYIKIPEVPVRVSYKGNKEKNLKDIRDFSLVIPTLEYHNVTWTWLDLFLAIKNESRRVIFPQAIKQKLQIKVRTGCADEGSSPQEEDKARLLFGSRVVSMDPKETKKSGVFKLPK</sequence>
<evidence type="ECO:0000256" key="6">
    <source>
        <dbReference type="ARBA" id="ARBA00022833"/>
    </source>
</evidence>
<keyword evidence="12" id="KW-1185">Reference proteome</keyword>
<evidence type="ECO:0000256" key="5">
    <source>
        <dbReference type="ARBA" id="ARBA00022771"/>
    </source>
</evidence>
<evidence type="ECO:0000256" key="9">
    <source>
        <dbReference type="SAM" id="MobiDB-lite"/>
    </source>
</evidence>
<feature type="domain" description="TRAF-type" evidence="10">
    <location>
        <begin position="160"/>
        <end position="209"/>
    </location>
</feature>
<dbReference type="InterPro" id="IPR013083">
    <property type="entry name" value="Znf_RING/FYVE/PHD"/>
</dbReference>
<evidence type="ECO:0000259" key="10">
    <source>
        <dbReference type="PROSITE" id="PS50145"/>
    </source>
</evidence>
<keyword evidence="2" id="KW-0963">Cytoplasm</keyword>
<dbReference type="GO" id="GO:0008270">
    <property type="term" value="F:zinc ion binding"/>
    <property type="evidence" value="ECO:0007669"/>
    <property type="project" value="UniProtKB-KW"/>
</dbReference>
<keyword evidence="3 7" id="KW-0479">Metal-binding</keyword>
<dbReference type="FunFam" id="3.30.40.10:FF:000169">
    <property type="entry name" value="TNF receptor-associated factor"/>
    <property type="match status" value="1"/>
</dbReference>
<dbReference type="PROSITE" id="PS50145">
    <property type="entry name" value="ZF_TRAF"/>
    <property type="match status" value="3"/>
</dbReference>
<gene>
    <name evidence="11" type="ORF">V9T40_002427</name>
</gene>
<dbReference type="InterPro" id="IPR019441">
    <property type="entry name" value="FMP27/BLTP2/Hobbit_GFWDK_RBG"/>
</dbReference>
<dbReference type="Pfam" id="PF02176">
    <property type="entry name" value="zf-TRAF"/>
    <property type="match status" value="2"/>
</dbReference>
<evidence type="ECO:0000256" key="4">
    <source>
        <dbReference type="ARBA" id="ARBA00022737"/>
    </source>
</evidence>
<dbReference type="SMART" id="SM01214">
    <property type="entry name" value="Fmp27_GFWDK"/>
    <property type="match status" value="1"/>
</dbReference>
<dbReference type="Gene3D" id="2.60.210.10">
    <property type="entry name" value="Apoptosis, Tumor Necrosis Factor Receptor Associated Protein 2, Chain A"/>
    <property type="match status" value="1"/>
</dbReference>
<dbReference type="InterPro" id="IPR008974">
    <property type="entry name" value="TRAF-like"/>
</dbReference>
<dbReference type="FunFam" id="3.30.40.10:FF:000121">
    <property type="entry name" value="TNF receptor-associated factor"/>
    <property type="match status" value="2"/>
</dbReference>
<evidence type="ECO:0000256" key="1">
    <source>
        <dbReference type="ARBA" id="ARBA00004496"/>
    </source>
</evidence>
<dbReference type="Proteomes" id="UP001367676">
    <property type="component" value="Unassembled WGS sequence"/>
</dbReference>
<evidence type="ECO:0000313" key="12">
    <source>
        <dbReference type="Proteomes" id="UP001367676"/>
    </source>
</evidence>
<dbReference type="EMBL" id="JBBCAQ010000022">
    <property type="protein sequence ID" value="KAK7590814.1"/>
    <property type="molecule type" value="Genomic_DNA"/>
</dbReference>
<comment type="subcellular location">
    <subcellularLocation>
        <location evidence="1">Cytoplasm</location>
    </subcellularLocation>
</comment>
<feature type="domain" description="TRAF-type" evidence="10">
    <location>
        <begin position="107"/>
        <end position="159"/>
    </location>
</feature>
<protein>
    <recommendedName>
        <fullName evidence="10">TRAF-type domain-containing protein</fullName>
    </recommendedName>
</protein>
<evidence type="ECO:0000313" key="11">
    <source>
        <dbReference type="EMBL" id="KAK7590814.1"/>
    </source>
</evidence>
<keyword evidence="5 7" id="KW-0863">Zinc-finger</keyword>
<feature type="region of interest" description="Disordered" evidence="9">
    <location>
        <begin position="2391"/>
        <end position="2420"/>
    </location>
</feature>
<feature type="compositionally biased region" description="Basic and acidic residues" evidence="9">
    <location>
        <begin position="2391"/>
        <end position="2400"/>
    </location>
</feature>
<proteinExistence type="predicted"/>
<feature type="zinc finger region" description="TRAF-type" evidence="7">
    <location>
        <begin position="52"/>
        <end position="105"/>
    </location>
</feature>
<organism evidence="11 12">
    <name type="scientific">Parthenolecanium corni</name>
    <dbReference type="NCBI Taxonomy" id="536013"/>
    <lineage>
        <taxon>Eukaryota</taxon>
        <taxon>Metazoa</taxon>
        <taxon>Ecdysozoa</taxon>
        <taxon>Arthropoda</taxon>
        <taxon>Hexapoda</taxon>
        <taxon>Insecta</taxon>
        <taxon>Pterygota</taxon>
        <taxon>Neoptera</taxon>
        <taxon>Paraneoptera</taxon>
        <taxon>Hemiptera</taxon>
        <taxon>Sternorrhyncha</taxon>
        <taxon>Coccoidea</taxon>
        <taxon>Coccidae</taxon>
        <taxon>Parthenolecanium</taxon>
    </lineage>
</organism>
<keyword evidence="4" id="KW-0677">Repeat</keyword>
<keyword evidence="6 7" id="KW-0862">Zinc</keyword>
<reference evidence="11 12" key="1">
    <citation type="submission" date="2024-03" db="EMBL/GenBank/DDBJ databases">
        <title>Adaptation during the transition from Ophiocordyceps entomopathogen to insect associate is accompanied by gene loss and intensified selection.</title>
        <authorList>
            <person name="Ward C.M."/>
            <person name="Onetto C.A."/>
            <person name="Borneman A.R."/>
        </authorList>
    </citation>
    <scope>NUCLEOTIDE SEQUENCE [LARGE SCALE GENOMIC DNA]</scope>
    <source>
        <strain evidence="11">AWRI1</strain>
        <tissue evidence="11">Single Adult Female</tissue>
    </source>
</reference>
<accession>A0AAN9TIF3</accession>
<dbReference type="SUPFAM" id="SSF49599">
    <property type="entry name" value="TRAF domain-like"/>
    <property type="match status" value="3"/>
</dbReference>
<dbReference type="PANTHER" id="PTHR15678">
    <property type="entry name" value="ANTIGEN MLAA-22-RELATED"/>
    <property type="match status" value="1"/>
</dbReference>
<feature type="coiled-coil region" evidence="8">
    <location>
        <begin position="2164"/>
        <end position="2225"/>
    </location>
</feature>
<evidence type="ECO:0000256" key="2">
    <source>
        <dbReference type="ARBA" id="ARBA00022490"/>
    </source>
</evidence>
<evidence type="ECO:0000256" key="7">
    <source>
        <dbReference type="PROSITE-ProRule" id="PRU00207"/>
    </source>
</evidence>
<dbReference type="PANTHER" id="PTHR15678:SF6">
    <property type="entry name" value="BRIDGE-LIKE LIPID TRANSFER PROTEIN FAMILY MEMBER 2"/>
    <property type="match status" value="1"/>
</dbReference>
<evidence type="ECO:0000256" key="8">
    <source>
        <dbReference type="SAM" id="Coils"/>
    </source>
</evidence>
<evidence type="ECO:0000256" key="3">
    <source>
        <dbReference type="ARBA" id="ARBA00022723"/>
    </source>
</evidence>
<keyword evidence="8" id="KW-0175">Coiled coil</keyword>